<feature type="DNA-binding region" description="H-T-H motif" evidence="2">
    <location>
        <begin position="33"/>
        <end position="52"/>
    </location>
</feature>
<dbReference type="InterPro" id="IPR001647">
    <property type="entry name" value="HTH_TetR"/>
</dbReference>
<proteinExistence type="predicted"/>
<protein>
    <submittedName>
        <fullName evidence="4">AcrR family transcriptional regulator</fullName>
    </submittedName>
</protein>
<organism evidence="4 5">
    <name type="scientific">Nocardioides panzhihuensis</name>
    <dbReference type="NCBI Taxonomy" id="860243"/>
    <lineage>
        <taxon>Bacteria</taxon>
        <taxon>Bacillati</taxon>
        <taxon>Actinomycetota</taxon>
        <taxon>Actinomycetes</taxon>
        <taxon>Propionibacteriales</taxon>
        <taxon>Nocardioidaceae</taxon>
        <taxon>Nocardioides</taxon>
    </lineage>
</organism>
<dbReference type="GO" id="GO:0003677">
    <property type="term" value="F:DNA binding"/>
    <property type="evidence" value="ECO:0007669"/>
    <property type="project" value="UniProtKB-UniRule"/>
</dbReference>
<dbReference type="RefSeq" id="WP_179657955.1">
    <property type="nucleotide sequence ID" value="NZ_JACBZR010000001.1"/>
</dbReference>
<name>A0A7Z0DLL1_9ACTN</name>
<dbReference type="AlphaFoldDB" id="A0A7Z0DLL1"/>
<feature type="domain" description="HTH tetR-type" evidence="3">
    <location>
        <begin position="10"/>
        <end position="70"/>
    </location>
</feature>
<dbReference type="SUPFAM" id="SSF46689">
    <property type="entry name" value="Homeodomain-like"/>
    <property type="match status" value="1"/>
</dbReference>
<accession>A0A7Z0DLL1</accession>
<sequence>MSSATSTRQAETVERLFAAGLQELRQAGHEALTIRSVAVRAGVSSATAYTYLASKNHLFAELFWRHLAEMSAVRTTGSRAERVQEAVRGLTTRIAEEPELAAAVTPALLGSDEDVARLRLRIGAEFASRFETALGSGAEAEDAVREALLLSFSGALLQAGMGLMTYDEMADRLAPVVAVIVREE</sequence>
<keyword evidence="1 2" id="KW-0238">DNA-binding</keyword>
<evidence type="ECO:0000313" key="4">
    <source>
        <dbReference type="EMBL" id="NYI77472.1"/>
    </source>
</evidence>
<gene>
    <name evidence="4" type="ORF">BJ988_002120</name>
</gene>
<evidence type="ECO:0000259" key="3">
    <source>
        <dbReference type="PROSITE" id="PS50977"/>
    </source>
</evidence>
<keyword evidence="5" id="KW-1185">Reference proteome</keyword>
<evidence type="ECO:0000256" key="2">
    <source>
        <dbReference type="PROSITE-ProRule" id="PRU00335"/>
    </source>
</evidence>
<dbReference type="Gene3D" id="1.10.357.10">
    <property type="entry name" value="Tetracycline Repressor, domain 2"/>
    <property type="match status" value="1"/>
</dbReference>
<evidence type="ECO:0000313" key="5">
    <source>
        <dbReference type="Proteomes" id="UP000564496"/>
    </source>
</evidence>
<comment type="caution">
    <text evidence="4">The sequence shown here is derived from an EMBL/GenBank/DDBJ whole genome shotgun (WGS) entry which is preliminary data.</text>
</comment>
<evidence type="ECO:0000256" key="1">
    <source>
        <dbReference type="ARBA" id="ARBA00023125"/>
    </source>
</evidence>
<dbReference type="Proteomes" id="UP000564496">
    <property type="component" value="Unassembled WGS sequence"/>
</dbReference>
<dbReference type="PROSITE" id="PS50977">
    <property type="entry name" value="HTH_TETR_2"/>
    <property type="match status" value="1"/>
</dbReference>
<dbReference type="Pfam" id="PF00440">
    <property type="entry name" value="TetR_N"/>
    <property type="match status" value="1"/>
</dbReference>
<dbReference type="InterPro" id="IPR009057">
    <property type="entry name" value="Homeodomain-like_sf"/>
</dbReference>
<reference evidence="4 5" key="1">
    <citation type="submission" date="2020-07" db="EMBL/GenBank/DDBJ databases">
        <title>Sequencing the genomes of 1000 actinobacteria strains.</title>
        <authorList>
            <person name="Klenk H.-P."/>
        </authorList>
    </citation>
    <scope>NUCLEOTIDE SEQUENCE [LARGE SCALE GENOMIC DNA]</scope>
    <source>
        <strain evidence="4 5">DSM 26487</strain>
    </source>
</reference>
<dbReference type="EMBL" id="JACBZR010000001">
    <property type="protein sequence ID" value="NYI77472.1"/>
    <property type="molecule type" value="Genomic_DNA"/>
</dbReference>